<evidence type="ECO:0000256" key="5">
    <source>
        <dbReference type="SAM" id="MobiDB-lite"/>
    </source>
</evidence>
<dbReference type="Gene3D" id="1.10.10.60">
    <property type="entry name" value="Homeodomain-like"/>
    <property type="match status" value="1"/>
</dbReference>
<keyword evidence="2 4" id="KW-0371">Homeobox</keyword>
<comment type="subcellular location">
    <subcellularLocation>
        <location evidence="4">Nucleus</location>
    </subcellularLocation>
</comment>
<reference evidence="7" key="1">
    <citation type="submission" date="2016-04" db="EMBL/GenBank/DDBJ databases">
        <authorList>
            <person name="Evans L.H."/>
            <person name="Alamgir A."/>
            <person name="Owens N."/>
            <person name="Weber N.D."/>
            <person name="Virtaneva K."/>
            <person name="Barbian K."/>
            <person name="Babar A."/>
            <person name="Rosenke K."/>
        </authorList>
    </citation>
    <scope>NUCLEOTIDE SEQUENCE [LARGE SCALE GENOMIC DNA]</scope>
    <source>
        <strain evidence="7">CBS 101.48</strain>
    </source>
</reference>
<dbReference type="AlphaFoldDB" id="A0A170AQ52"/>
<evidence type="ECO:0000256" key="2">
    <source>
        <dbReference type="ARBA" id="ARBA00023155"/>
    </source>
</evidence>
<dbReference type="OMA" id="KANSQIW"/>
<evidence type="ECO:0000313" key="7">
    <source>
        <dbReference type="EMBL" id="SAM07937.1"/>
    </source>
</evidence>
<feature type="domain" description="Homeobox" evidence="6">
    <location>
        <begin position="167"/>
        <end position="226"/>
    </location>
</feature>
<dbReference type="InterPro" id="IPR008422">
    <property type="entry name" value="KN_HD"/>
</dbReference>
<name>A0A170AQ52_ABSGL</name>
<dbReference type="Proteomes" id="UP000078561">
    <property type="component" value="Unassembled WGS sequence"/>
</dbReference>
<evidence type="ECO:0000313" key="8">
    <source>
        <dbReference type="Proteomes" id="UP000078561"/>
    </source>
</evidence>
<dbReference type="GO" id="GO:0006355">
    <property type="term" value="P:regulation of DNA-templated transcription"/>
    <property type="evidence" value="ECO:0007669"/>
    <property type="project" value="InterPro"/>
</dbReference>
<organism evidence="7">
    <name type="scientific">Absidia glauca</name>
    <name type="common">Pin mould</name>
    <dbReference type="NCBI Taxonomy" id="4829"/>
    <lineage>
        <taxon>Eukaryota</taxon>
        <taxon>Fungi</taxon>
        <taxon>Fungi incertae sedis</taxon>
        <taxon>Mucoromycota</taxon>
        <taxon>Mucoromycotina</taxon>
        <taxon>Mucoromycetes</taxon>
        <taxon>Mucorales</taxon>
        <taxon>Cunninghamellaceae</taxon>
        <taxon>Absidia</taxon>
    </lineage>
</organism>
<keyword evidence="8" id="KW-1185">Reference proteome</keyword>
<feature type="region of interest" description="Disordered" evidence="5">
    <location>
        <begin position="100"/>
        <end position="150"/>
    </location>
</feature>
<dbReference type="STRING" id="4829.A0A170AQ52"/>
<dbReference type="SMART" id="SM00389">
    <property type="entry name" value="HOX"/>
    <property type="match status" value="1"/>
</dbReference>
<accession>A0A170AQ52</accession>
<keyword evidence="3 4" id="KW-0539">Nucleus</keyword>
<sequence>MDTYTEHQIRSFRPVILFHNDAQPSSSSSTANHSAQDVSHVVKHKQRITDMLKANSQIWSELIKSTRQWNSEASSSSLPPIHLPTFSSIGSMYDDQPIISPTASTSSLSSSSSSSSSTSTSSSSSITSPHPCHSPPYQKQPHWNPPSTFLASPDQYQLHMDTLCLDHLDKRRRGNLPKPVTAILKRWLLEHCRNPYPTEEEKRQLKAETQLTLNQISNWFINARRRTLPVILAKLNHHYPGIKARRRRRRQRQGK</sequence>
<dbReference type="Pfam" id="PF05920">
    <property type="entry name" value="Homeobox_KN"/>
    <property type="match status" value="1"/>
</dbReference>
<evidence type="ECO:0000256" key="3">
    <source>
        <dbReference type="ARBA" id="ARBA00023242"/>
    </source>
</evidence>
<proteinExistence type="predicted"/>
<dbReference type="PROSITE" id="PS50071">
    <property type="entry name" value="HOMEOBOX_2"/>
    <property type="match status" value="1"/>
</dbReference>
<dbReference type="InterPro" id="IPR009057">
    <property type="entry name" value="Homeodomain-like_sf"/>
</dbReference>
<keyword evidence="1 4" id="KW-0238">DNA-binding</keyword>
<dbReference type="InterPro" id="IPR050224">
    <property type="entry name" value="TALE_homeobox"/>
</dbReference>
<gene>
    <name evidence="7" type="primary">ABSGL_13595.1 scaffold 14267</name>
</gene>
<dbReference type="CDD" id="cd00086">
    <property type="entry name" value="homeodomain"/>
    <property type="match status" value="1"/>
</dbReference>
<dbReference type="GO" id="GO:0003677">
    <property type="term" value="F:DNA binding"/>
    <property type="evidence" value="ECO:0007669"/>
    <property type="project" value="UniProtKB-UniRule"/>
</dbReference>
<dbReference type="SUPFAM" id="SSF46689">
    <property type="entry name" value="Homeodomain-like"/>
    <property type="match status" value="1"/>
</dbReference>
<feature type="compositionally biased region" description="Low complexity" evidence="5">
    <location>
        <begin position="100"/>
        <end position="128"/>
    </location>
</feature>
<feature type="DNA-binding region" description="Homeobox" evidence="4">
    <location>
        <begin position="169"/>
        <end position="227"/>
    </location>
</feature>
<dbReference type="OrthoDB" id="10056939at2759"/>
<dbReference type="InterPro" id="IPR001356">
    <property type="entry name" value="HD"/>
</dbReference>
<dbReference type="InParanoid" id="A0A170AQ52"/>
<evidence type="ECO:0000256" key="4">
    <source>
        <dbReference type="PROSITE-ProRule" id="PRU00108"/>
    </source>
</evidence>
<evidence type="ECO:0000256" key="1">
    <source>
        <dbReference type="ARBA" id="ARBA00023125"/>
    </source>
</evidence>
<protein>
    <recommendedName>
        <fullName evidence="6">Homeobox domain-containing protein</fullName>
    </recommendedName>
</protein>
<evidence type="ECO:0000259" key="6">
    <source>
        <dbReference type="PROSITE" id="PS50071"/>
    </source>
</evidence>
<dbReference type="EMBL" id="LT554871">
    <property type="protein sequence ID" value="SAM07937.1"/>
    <property type="molecule type" value="Genomic_DNA"/>
</dbReference>
<dbReference type="GO" id="GO:0005634">
    <property type="term" value="C:nucleus"/>
    <property type="evidence" value="ECO:0007669"/>
    <property type="project" value="UniProtKB-SubCell"/>
</dbReference>
<dbReference type="PANTHER" id="PTHR11850">
    <property type="entry name" value="HOMEOBOX PROTEIN TRANSCRIPTION FACTORS"/>
    <property type="match status" value="1"/>
</dbReference>